<dbReference type="Pfam" id="PF06906">
    <property type="entry name" value="DUF1272"/>
    <property type="match status" value="1"/>
</dbReference>
<keyword evidence="2" id="KW-1185">Reference proteome</keyword>
<sequence>MLELRPNCELCDKDLPPESAEARICTYECTYCADCATGTLRNVCPKCGGGFERRPVRPRRSWNPDRRLGLGVHPASTRRVHTPFSAPEIEQVVASVEHLAPDER</sequence>
<reference evidence="1 2" key="1">
    <citation type="submission" date="2007-06" db="EMBL/GenBank/DDBJ databases">
        <authorList>
            <person name="Shimkets L."/>
            <person name="Ferriera S."/>
            <person name="Johnson J."/>
            <person name="Kravitz S."/>
            <person name="Beeson K."/>
            <person name="Sutton G."/>
            <person name="Rogers Y.-H."/>
            <person name="Friedman R."/>
            <person name="Frazier M."/>
            <person name="Venter J.C."/>
        </authorList>
    </citation>
    <scope>NUCLEOTIDE SEQUENCE [LARGE SCALE GENOMIC DNA]</scope>
    <source>
        <strain evidence="1 2">SIR-1</strain>
    </source>
</reference>
<name>A6FYH4_9BACT</name>
<dbReference type="AlphaFoldDB" id="A6FYH4"/>
<dbReference type="InterPro" id="IPR010696">
    <property type="entry name" value="DUF1272"/>
</dbReference>
<dbReference type="RefSeq" id="WP_006969523.1">
    <property type="nucleotide sequence ID" value="NZ_ABCS01000004.1"/>
</dbReference>
<dbReference type="EMBL" id="ABCS01000004">
    <property type="protein sequence ID" value="EDM81246.1"/>
    <property type="molecule type" value="Genomic_DNA"/>
</dbReference>
<organism evidence="1 2">
    <name type="scientific">Plesiocystis pacifica SIR-1</name>
    <dbReference type="NCBI Taxonomy" id="391625"/>
    <lineage>
        <taxon>Bacteria</taxon>
        <taxon>Pseudomonadati</taxon>
        <taxon>Myxococcota</taxon>
        <taxon>Polyangia</taxon>
        <taxon>Nannocystales</taxon>
        <taxon>Nannocystaceae</taxon>
        <taxon>Plesiocystis</taxon>
    </lineage>
</organism>
<gene>
    <name evidence="1" type="ORF">PPSIR1_40220</name>
</gene>
<dbReference type="STRING" id="391625.PPSIR1_40220"/>
<proteinExistence type="predicted"/>
<accession>A6FYH4</accession>
<comment type="caution">
    <text evidence="1">The sequence shown here is derived from an EMBL/GenBank/DDBJ whole genome shotgun (WGS) entry which is preliminary data.</text>
</comment>
<evidence type="ECO:0000313" key="2">
    <source>
        <dbReference type="Proteomes" id="UP000005801"/>
    </source>
</evidence>
<dbReference type="eggNOG" id="COG3813">
    <property type="taxonomic scope" value="Bacteria"/>
</dbReference>
<dbReference type="OrthoDB" id="9808883at2"/>
<dbReference type="Proteomes" id="UP000005801">
    <property type="component" value="Unassembled WGS sequence"/>
</dbReference>
<protein>
    <submittedName>
        <fullName evidence="1">Probable urease-associated protein</fullName>
    </submittedName>
</protein>
<evidence type="ECO:0000313" key="1">
    <source>
        <dbReference type="EMBL" id="EDM81246.1"/>
    </source>
</evidence>